<feature type="domain" description="p53 DNA-binding" evidence="14">
    <location>
        <begin position="114"/>
        <end position="306"/>
    </location>
</feature>
<feature type="region of interest" description="Disordered" evidence="13">
    <location>
        <begin position="299"/>
        <end position="343"/>
    </location>
</feature>
<evidence type="ECO:0000259" key="14">
    <source>
        <dbReference type="Pfam" id="PF00870"/>
    </source>
</evidence>
<dbReference type="eggNOG" id="ENOG502QQ48">
    <property type="taxonomic scope" value="Eukaryota"/>
</dbReference>
<dbReference type="HOGENOM" id="CLU_548960_0_0_1"/>
<keyword evidence="10" id="KW-0539">Nucleus</keyword>
<comment type="similarity">
    <text evidence="2">Belongs to the p53 family.</text>
</comment>
<sequence>MAAHPAKWSIGESYSTQPVTEIFPDDIFQGDDRVKLEYSAVSSGGDLIDSSSPEHIIPHDAFQAGGDYSPAFPGISDNDEYPLSPGSPSLPNSLRCSLMATSTLSPHHVIAPSSDEVPGEYSFKLTLETQPKKVANPDWIYSTSQNKLYIKPQTPCPMKFSVTGCVPPGTFIRAIPIFKLPEHAKDVVRCCPNHTLLEQSNRDHPAMAHFIRSDNPRAEYERCAQSGRLSVKIPFHVTQGSISEEIIVHELFSFVCNNSCGGLNRRAIQIVFTLETGGGCELLGRCSIETRVCACPGRDSKQDNEAVSRPGRKKRKISGDVSSSTCVSPFSNNELSPSPSRGAEDNTVYNLKVCGYVNYLILRKIAFALEFFANMRSKISDIPSEACDMPEFFELSDQPHFSFYNNGESSTPVPRLVLIKSKLKTEHAFNKRIFLFSPIPQSSSIPNGQQQNEDLSSSTAPPWYQMQPFQSDDTSQNPPYMGCYTFRRITIETVYVV</sequence>
<dbReference type="InterPro" id="IPR002117">
    <property type="entry name" value="p53_tumour_suppressor"/>
</dbReference>
<dbReference type="GO" id="GO:0000981">
    <property type="term" value="F:DNA-binding transcription factor activity, RNA polymerase II-specific"/>
    <property type="evidence" value="ECO:0000318"/>
    <property type="project" value="GO_Central"/>
</dbReference>
<evidence type="ECO:0000313" key="15">
    <source>
        <dbReference type="EMBL" id="EDO37515.1"/>
    </source>
</evidence>
<evidence type="ECO:0000256" key="7">
    <source>
        <dbReference type="ARBA" id="ARBA00023125"/>
    </source>
</evidence>
<feature type="binding site" evidence="11">
    <location>
        <position position="260"/>
    </location>
    <ligand>
        <name>Zn(2+)</name>
        <dbReference type="ChEBI" id="CHEBI:29105"/>
    </ligand>
</feature>
<dbReference type="GO" id="GO:0045944">
    <property type="term" value="P:positive regulation of transcription by RNA polymerase II"/>
    <property type="evidence" value="ECO:0000318"/>
    <property type="project" value="GO_Central"/>
</dbReference>
<dbReference type="PANTHER" id="PTHR11447">
    <property type="entry name" value="CELLULAR TUMOR ANTIGEN P53"/>
    <property type="match status" value="1"/>
</dbReference>
<dbReference type="GO" id="GO:0046872">
    <property type="term" value="F:metal ion binding"/>
    <property type="evidence" value="ECO:0007669"/>
    <property type="project" value="UniProtKB-KW"/>
</dbReference>
<dbReference type="OMA" id="DIPSEAC"/>
<dbReference type="InterPro" id="IPR008967">
    <property type="entry name" value="p53-like_TF_DNA-bd_sf"/>
</dbReference>
<accession>A7SFL1</accession>
<dbReference type="GO" id="GO:0000785">
    <property type="term" value="C:chromatin"/>
    <property type="evidence" value="ECO:0000318"/>
    <property type="project" value="GO_Central"/>
</dbReference>
<feature type="binding site" evidence="11">
    <location>
        <position position="256"/>
    </location>
    <ligand>
        <name>Zn(2+)</name>
        <dbReference type="ChEBI" id="CHEBI:29105"/>
    </ligand>
</feature>
<dbReference type="AlphaFoldDB" id="A7SFL1"/>
<evidence type="ECO:0000256" key="10">
    <source>
        <dbReference type="ARBA" id="ARBA00023242"/>
    </source>
</evidence>
<dbReference type="PANTHER" id="PTHR11447:SF16">
    <property type="entry name" value="P53 PROTEIN LONG FORM VARIANT 1"/>
    <property type="match status" value="1"/>
</dbReference>
<reference evidence="15 16" key="1">
    <citation type="journal article" date="2007" name="Science">
        <title>Sea anemone genome reveals ancestral eumetazoan gene repertoire and genomic organization.</title>
        <authorList>
            <person name="Putnam N.H."/>
            <person name="Srivastava M."/>
            <person name="Hellsten U."/>
            <person name="Dirks B."/>
            <person name="Chapman J."/>
            <person name="Salamov A."/>
            <person name="Terry A."/>
            <person name="Shapiro H."/>
            <person name="Lindquist E."/>
            <person name="Kapitonov V.V."/>
            <person name="Jurka J."/>
            <person name="Genikhovich G."/>
            <person name="Grigoriev I.V."/>
            <person name="Lucas S.M."/>
            <person name="Steele R.E."/>
            <person name="Finnerty J.R."/>
            <person name="Technau U."/>
            <person name="Martindale M.Q."/>
            <person name="Rokhsar D.S."/>
        </authorList>
    </citation>
    <scope>NUCLEOTIDE SEQUENCE [LARGE SCALE GENOMIC DNA]</scope>
    <source>
        <strain evidence="16">CH2 X CH6</strain>
    </source>
</reference>
<evidence type="ECO:0000256" key="4">
    <source>
        <dbReference type="ARBA" id="ARBA00022723"/>
    </source>
</evidence>
<evidence type="ECO:0000256" key="13">
    <source>
        <dbReference type="SAM" id="MobiDB-lite"/>
    </source>
</evidence>
<dbReference type="GO" id="GO:0042981">
    <property type="term" value="P:regulation of apoptotic process"/>
    <property type="evidence" value="ECO:0000318"/>
    <property type="project" value="GO_Central"/>
</dbReference>
<keyword evidence="7" id="KW-0238">DNA-binding</keyword>
<organism evidence="15 16">
    <name type="scientific">Nematostella vectensis</name>
    <name type="common">Starlet sea anemone</name>
    <dbReference type="NCBI Taxonomy" id="45351"/>
    <lineage>
        <taxon>Eukaryota</taxon>
        <taxon>Metazoa</taxon>
        <taxon>Cnidaria</taxon>
        <taxon>Anthozoa</taxon>
        <taxon>Hexacorallia</taxon>
        <taxon>Actiniaria</taxon>
        <taxon>Edwardsiidae</taxon>
        <taxon>Nematostella</taxon>
    </lineage>
</organism>
<dbReference type="GO" id="GO:0000978">
    <property type="term" value="F:RNA polymerase II cis-regulatory region sequence-specific DNA binding"/>
    <property type="evidence" value="ECO:0000318"/>
    <property type="project" value="GO_Central"/>
</dbReference>
<dbReference type="PRINTS" id="PR00386">
    <property type="entry name" value="P53SUPPRESSR"/>
</dbReference>
<feature type="binding site" evidence="11">
    <location>
        <position position="194"/>
    </location>
    <ligand>
        <name>Zn(2+)</name>
        <dbReference type="ChEBI" id="CHEBI:29105"/>
    </ligand>
</feature>
<evidence type="ECO:0000256" key="12">
    <source>
        <dbReference type="PIRSR" id="PIRSR602117-2"/>
    </source>
</evidence>
<dbReference type="Gene3D" id="2.60.40.720">
    <property type="match status" value="1"/>
</dbReference>
<keyword evidence="4 11" id="KW-0479">Metal-binding</keyword>
<evidence type="ECO:0000256" key="3">
    <source>
        <dbReference type="ARBA" id="ARBA00022703"/>
    </source>
</evidence>
<feature type="binding site" evidence="11">
    <location>
        <position position="191"/>
    </location>
    <ligand>
        <name>Zn(2+)</name>
        <dbReference type="ChEBI" id="CHEBI:29105"/>
    </ligand>
</feature>
<comment type="cofactor">
    <cofactor evidence="11">
        <name>Zn(2+)</name>
        <dbReference type="ChEBI" id="CHEBI:29105"/>
    </cofactor>
    <text evidence="11">Binds 1 zinc ion per subunit.</text>
</comment>
<feature type="compositionally biased region" description="Polar residues" evidence="13">
    <location>
        <begin position="320"/>
        <end position="339"/>
    </location>
</feature>
<protein>
    <recommendedName>
        <fullName evidence="14">p53 DNA-binding domain-containing protein</fullName>
    </recommendedName>
</protein>
<evidence type="ECO:0000256" key="1">
    <source>
        <dbReference type="ARBA" id="ARBA00004123"/>
    </source>
</evidence>
<gene>
    <name evidence="15" type="ORF">NEMVEDRAFT_v1g211521</name>
</gene>
<feature type="compositionally biased region" description="Polar residues" evidence="13">
    <location>
        <begin position="467"/>
        <end position="476"/>
    </location>
</feature>
<dbReference type="CDD" id="cd08367">
    <property type="entry name" value="P53"/>
    <property type="match status" value="1"/>
</dbReference>
<name>A7SFL1_NEMVE</name>
<dbReference type="STRING" id="45351.A7SFL1"/>
<dbReference type="InterPro" id="IPR012346">
    <property type="entry name" value="p53/RUNT-type_TF_DNA-bd_sf"/>
</dbReference>
<dbReference type="GO" id="GO:0005634">
    <property type="term" value="C:nucleus"/>
    <property type="evidence" value="ECO:0000318"/>
    <property type="project" value="GO_Central"/>
</dbReference>
<dbReference type="SUPFAM" id="SSF49417">
    <property type="entry name" value="p53-like transcription factors"/>
    <property type="match status" value="1"/>
</dbReference>
<evidence type="ECO:0000256" key="2">
    <source>
        <dbReference type="ARBA" id="ARBA00006167"/>
    </source>
</evidence>
<dbReference type="EMBL" id="DS469645">
    <property type="protein sequence ID" value="EDO37515.1"/>
    <property type="molecule type" value="Genomic_DNA"/>
</dbReference>
<comment type="subcellular location">
    <subcellularLocation>
        <location evidence="1">Nucleus</location>
    </subcellularLocation>
</comment>
<feature type="compositionally biased region" description="Polar residues" evidence="13">
    <location>
        <begin position="443"/>
        <end position="460"/>
    </location>
</feature>
<dbReference type="GO" id="GO:0006915">
    <property type="term" value="P:apoptotic process"/>
    <property type="evidence" value="ECO:0007669"/>
    <property type="project" value="UniProtKB-KW"/>
</dbReference>
<evidence type="ECO:0000256" key="6">
    <source>
        <dbReference type="ARBA" id="ARBA00023015"/>
    </source>
</evidence>
<evidence type="ECO:0000256" key="5">
    <source>
        <dbReference type="ARBA" id="ARBA00022833"/>
    </source>
</evidence>
<feature type="region of interest" description="Disordered" evidence="13">
    <location>
        <begin position="443"/>
        <end position="476"/>
    </location>
</feature>
<dbReference type="PhylomeDB" id="A7SFL1"/>
<keyword evidence="16" id="KW-1185">Reference proteome</keyword>
<dbReference type="InterPro" id="IPR011615">
    <property type="entry name" value="p53_DNA-bd"/>
</dbReference>
<dbReference type="Proteomes" id="UP000001593">
    <property type="component" value="Unassembled WGS sequence"/>
</dbReference>
<evidence type="ECO:0000256" key="8">
    <source>
        <dbReference type="ARBA" id="ARBA00023159"/>
    </source>
</evidence>
<keyword evidence="3" id="KW-0053">Apoptosis</keyword>
<proteinExistence type="inferred from homology"/>
<keyword evidence="9" id="KW-0804">Transcription</keyword>
<keyword evidence="5 11" id="KW-0862">Zinc</keyword>
<feature type="site" description="Interaction with DNA" evidence="12">
    <location>
        <position position="132"/>
    </location>
</feature>
<dbReference type="InParanoid" id="A7SFL1"/>
<evidence type="ECO:0000256" key="11">
    <source>
        <dbReference type="PIRSR" id="PIRSR602117-1"/>
    </source>
</evidence>
<dbReference type="FunCoup" id="A7SFL1">
    <property type="interactions" value="34"/>
</dbReference>
<evidence type="ECO:0000256" key="9">
    <source>
        <dbReference type="ARBA" id="ARBA00023163"/>
    </source>
</evidence>
<keyword evidence="8" id="KW-0010">Activator</keyword>
<keyword evidence="6" id="KW-0805">Transcription regulation</keyword>
<dbReference type="GO" id="GO:1990841">
    <property type="term" value="F:promoter-specific chromatin binding"/>
    <property type="evidence" value="ECO:0000318"/>
    <property type="project" value="GO_Central"/>
</dbReference>
<dbReference type="Pfam" id="PF00870">
    <property type="entry name" value="P53"/>
    <property type="match status" value="1"/>
</dbReference>
<evidence type="ECO:0000313" key="16">
    <source>
        <dbReference type="Proteomes" id="UP000001593"/>
    </source>
</evidence>